<dbReference type="InterPro" id="IPR043519">
    <property type="entry name" value="NT_sf"/>
</dbReference>
<dbReference type="Pfam" id="PF10127">
    <property type="entry name" value="RlaP"/>
    <property type="match status" value="1"/>
</dbReference>
<accession>E6QLS7</accession>
<dbReference type="InterPro" id="IPR018775">
    <property type="entry name" value="RlaP"/>
</dbReference>
<dbReference type="PANTHER" id="PTHR34817:SF2">
    <property type="entry name" value="NUCLEOTIDYLTRANSFERASE"/>
    <property type="match status" value="1"/>
</dbReference>
<dbReference type="SUPFAM" id="SSF81301">
    <property type="entry name" value="Nucleotidyltransferase"/>
    <property type="match status" value="1"/>
</dbReference>
<name>E6QLS7_9ZZZZ</name>
<protein>
    <recommendedName>
        <fullName evidence="2">Nucleotidyltransferase</fullName>
    </recommendedName>
</protein>
<sequence>MQKNTIQDKLCELEQANHAKILYAAESGSRAWGFASPDSDYDIRFIFARPATAYLGITPLDDTINIMDRDLDFSGWDIRKTFALLQNGNVAALEWLASPTVYRDCEPSLKNSANALYRPEGALGHYYGLARKTYEKYLRNQEWWNVKKTLYVLRGLFCCMWVEADAACRCPPLDFMTVARSVCDEDRMAIVILLLEAKPREDESWVVNKKDLRHLESFIRDRLEHHREKIRMQTITYSETRQKRIDQQQPTLDRFIAAVILGEV</sequence>
<dbReference type="AlphaFoldDB" id="E6QLS7"/>
<dbReference type="PANTHER" id="PTHR34817">
    <property type="entry name" value="NUCLEOTIDYLTRANSFERASE"/>
    <property type="match status" value="1"/>
</dbReference>
<organism evidence="1">
    <name type="scientific">mine drainage metagenome</name>
    <dbReference type="NCBI Taxonomy" id="410659"/>
    <lineage>
        <taxon>unclassified sequences</taxon>
        <taxon>metagenomes</taxon>
        <taxon>ecological metagenomes</taxon>
    </lineage>
</organism>
<gene>
    <name evidence="1" type="ORF">CARN6_1640</name>
</gene>
<evidence type="ECO:0008006" key="2">
    <source>
        <dbReference type="Google" id="ProtNLM"/>
    </source>
</evidence>
<reference evidence="1" key="1">
    <citation type="submission" date="2009-10" db="EMBL/GenBank/DDBJ databases">
        <title>Diversity of trophic interactions inside an arsenic-rich microbial ecosystem.</title>
        <authorList>
            <person name="Bertin P.N."/>
            <person name="Heinrich-Salmeron A."/>
            <person name="Pelletier E."/>
            <person name="Goulhen-Chollet F."/>
            <person name="Arsene-Ploetze F."/>
            <person name="Gallien S."/>
            <person name="Calteau A."/>
            <person name="Vallenet D."/>
            <person name="Casiot C."/>
            <person name="Chane-Woon-Ming B."/>
            <person name="Giloteaux L."/>
            <person name="Barakat M."/>
            <person name="Bonnefoy V."/>
            <person name="Bruneel O."/>
            <person name="Chandler M."/>
            <person name="Cleiss J."/>
            <person name="Duran R."/>
            <person name="Elbaz-Poulichet F."/>
            <person name="Fonknechten N."/>
            <person name="Lauga B."/>
            <person name="Mornico D."/>
            <person name="Ortet P."/>
            <person name="Schaeffer C."/>
            <person name="Siguier P."/>
            <person name="Alexander Thil Smith A."/>
            <person name="Van Dorsselaer A."/>
            <person name="Weissenbach J."/>
            <person name="Medigue C."/>
            <person name="Le Paslier D."/>
        </authorList>
    </citation>
    <scope>NUCLEOTIDE SEQUENCE</scope>
</reference>
<comment type="caution">
    <text evidence="1">The sequence shown here is derived from an EMBL/GenBank/DDBJ whole genome shotgun (WGS) entry which is preliminary data.</text>
</comment>
<proteinExistence type="predicted"/>
<evidence type="ECO:0000313" key="1">
    <source>
        <dbReference type="EMBL" id="CBI08198.1"/>
    </source>
</evidence>
<dbReference type="EMBL" id="CABQ01000191">
    <property type="protein sequence ID" value="CBI08198.1"/>
    <property type="molecule type" value="Genomic_DNA"/>
</dbReference>